<organism evidence="2 3">
    <name type="scientific">Chthoniobacter flavus Ellin428</name>
    <dbReference type="NCBI Taxonomy" id="497964"/>
    <lineage>
        <taxon>Bacteria</taxon>
        <taxon>Pseudomonadati</taxon>
        <taxon>Verrucomicrobiota</taxon>
        <taxon>Spartobacteria</taxon>
        <taxon>Chthoniobacterales</taxon>
        <taxon>Chthoniobacteraceae</taxon>
        <taxon>Chthoniobacter</taxon>
    </lineage>
</organism>
<dbReference type="STRING" id="497964.CfE428DRAFT_5349"/>
<dbReference type="Pfam" id="PF07394">
    <property type="entry name" value="DUF1501"/>
    <property type="match status" value="1"/>
</dbReference>
<comment type="caution">
    <text evidence="2">The sequence shown here is derived from an EMBL/GenBank/DDBJ whole genome shotgun (WGS) entry which is preliminary data.</text>
</comment>
<dbReference type="EMBL" id="ABVL01000023">
    <property type="protein sequence ID" value="EDY17167.1"/>
    <property type="molecule type" value="Genomic_DNA"/>
</dbReference>
<name>B4D8V9_9BACT</name>
<evidence type="ECO:0000313" key="2">
    <source>
        <dbReference type="EMBL" id="EDY17167.1"/>
    </source>
</evidence>
<evidence type="ECO:0000256" key="1">
    <source>
        <dbReference type="SAM" id="MobiDB-lite"/>
    </source>
</evidence>
<feature type="region of interest" description="Disordered" evidence="1">
    <location>
        <begin position="294"/>
        <end position="367"/>
    </location>
</feature>
<dbReference type="InParanoid" id="B4D8V9"/>
<gene>
    <name evidence="2" type="ORF">CfE428DRAFT_5349</name>
</gene>
<feature type="compositionally biased region" description="Basic residues" evidence="1">
    <location>
        <begin position="298"/>
        <end position="336"/>
    </location>
</feature>
<accession>B4D8V9</accession>
<evidence type="ECO:0008006" key="4">
    <source>
        <dbReference type="Google" id="ProtNLM"/>
    </source>
</evidence>
<reference evidence="2 3" key="1">
    <citation type="journal article" date="2011" name="J. Bacteriol.">
        <title>Genome sequence of Chthoniobacter flavus Ellin428, an aerobic heterotrophic soil bacterium.</title>
        <authorList>
            <person name="Kant R."/>
            <person name="van Passel M.W."/>
            <person name="Palva A."/>
            <person name="Lucas S."/>
            <person name="Lapidus A."/>
            <person name="Glavina Del Rio T."/>
            <person name="Dalin E."/>
            <person name="Tice H."/>
            <person name="Bruce D."/>
            <person name="Goodwin L."/>
            <person name="Pitluck S."/>
            <person name="Larimer F.W."/>
            <person name="Land M.L."/>
            <person name="Hauser L."/>
            <person name="Sangwan P."/>
            <person name="de Vos W.M."/>
            <person name="Janssen P.H."/>
            <person name="Smidt H."/>
        </authorList>
    </citation>
    <scope>NUCLEOTIDE SEQUENCE [LARGE SCALE GENOMIC DNA]</scope>
    <source>
        <strain evidence="2 3">Ellin428</strain>
    </source>
</reference>
<proteinExistence type="predicted"/>
<keyword evidence="3" id="KW-1185">Reference proteome</keyword>
<sequence length="381" mass="41967">MSASANLSPNRDDRRALVVVFLRGAADGLTLVAPVADDNYHKFRPRLAVKKSDAVPLDDTFGLHPNLRALQSAWQEGDLAIIHGAGGESDTRSHFEAQDLMEHGGPTAGGWLGRFLRTRGPAPSPLAAVALAPTLPESLSGAPSAAAFESLREFAITDTRKGAHQEDFTRELQRLYALEEGALHDAASHTFEALRRIEAIDTKASPANGAVYEEKYPFAQGLRQIAQLIKADVGLDAASIDLGGWDSHFTQQTLIEPLMLQLATGLAAFRRDLGPRMATTTVVVMTEFGRRVAGEQRLRHRPRARRRDVRHGRRRERPARPRRLARAKARNARRPWRPAGLEQLPRHPRTRAHATRRRCAKPRPSLPEFPAAAATALFVTP</sequence>
<dbReference type="Proteomes" id="UP000005824">
    <property type="component" value="Unassembled WGS sequence"/>
</dbReference>
<dbReference type="AlphaFoldDB" id="B4D8V9"/>
<protein>
    <recommendedName>
        <fullName evidence="4">Twin-arginine translocation pathway signal</fullName>
    </recommendedName>
</protein>
<evidence type="ECO:0000313" key="3">
    <source>
        <dbReference type="Proteomes" id="UP000005824"/>
    </source>
</evidence>
<feature type="compositionally biased region" description="Basic residues" evidence="1">
    <location>
        <begin position="346"/>
        <end position="361"/>
    </location>
</feature>
<dbReference type="InterPro" id="IPR010869">
    <property type="entry name" value="DUF1501"/>
</dbReference>
<dbReference type="eggNOG" id="COG4102">
    <property type="taxonomic scope" value="Bacteria"/>
</dbReference>